<dbReference type="AlphaFoldDB" id="A0AAV4IF37"/>
<proteinExistence type="predicted"/>
<accession>A0AAV4IF37</accession>
<evidence type="ECO:0000256" key="1">
    <source>
        <dbReference type="SAM" id="MobiDB-lite"/>
    </source>
</evidence>
<evidence type="ECO:0000313" key="3">
    <source>
        <dbReference type="Proteomes" id="UP000762676"/>
    </source>
</evidence>
<dbReference type="EMBL" id="BMAT01009554">
    <property type="protein sequence ID" value="GFS08744.1"/>
    <property type="molecule type" value="Genomic_DNA"/>
</dbReference>
<organism evidence="2 3">
    <name type="scientific">Elysia marginata</name>
    <dbReference type="NCBI Taxonomy" id="1093978"/>
    <lineage>
        <taxon>Eukaryota</taxon>
        <taxon>Metazoa</taxon>
        <taxon>Spiralia</taxon>
        <taxon>Lophotrochozoa</taxon>
        <taxon>Mollusca</taxon>
        <taxon>Gastropoda</taxon>
        <taxon>Heterobranchia</taxon>
        <taxon>Euthyneura</taxon>
        <taxon>Panpulmonata</taxon>
        <taxon>Sacoglossa</taxon>
        <taxon>Placobranchoidea</taxon>
        <taxon>Plakobranchidae</taxon>
        <taxon>Elysia</taxon>
    </lineage>
</organism>
<name>A0AAV4IF37_9GAST</name>
<dbReference type="Proteomes" id="UP000762676">
    <property type="component" value="Unassembled WGS sequence"/>
</dbReference>
<keyword evidence="3" id="KW-1185">Reference proteome</keyword>
<sequence>MFGLNANDLRVCLNRLRLALLKKLLGKTSVIVNMNIYGCIPASFLQSPSTLTYWAQAASLAGIASSDPSLIASSNLALGLKKSQLPLNLCDAIRKSNSESALRAISRSSEDLLSTLRVNTSRLSSLGSAASTSEGLIALEDQERLQLQIHMQMQQLRRHHQQQQHIQHQQEDRHQRSHHQPFSSSSPPPVGNGLAPLQALCESDVSAFRSKSSLDMRKPGSHKTSARDESPASGGLDGNGLKFGISRILSDDFGKTKTEKGEAF</sequence>
<evidence type="ECO:0000313" key="2">
    <source>
        <dbReference type="EMBL" id="GFS08744.1"/>
    </source>
</evidence>
<feature type="region of interest" description="Disordered" evidence="1">
    <location>
        <begin position="152"/>
        <end position="196"/>
    </location>
</feature>
<comment type="caution">
    <text evidence="2">The sequence shown here is derived from an EMBL/GenBank/DDBJ whole genome shotgun (WGS) entry which is preliminary data.</text>
</comment>
<reference evidence="2 3" key="1">
    <citation type="journal article" date="2021" name="Elife">
        <title>Chloroplast acquisition without the gene transfer in kleptoplastic sea slugs, Plakobranchus ocellatus.</title>
        <authorList>
            <person name="Maeda T."/>
            <person name="Takahashi S."/>
            <person name="Yoshida T."/>
            <person name="Shimamura S."/>
            <person name="Takaki Y."/>
            <person name="Nagai Y."/>
            <person name="Toyoda A."/>
            <person name="Suzuki Y."/>
            <person name="Arimoto A."/>
            <person name="Ishii H."/>
            <person name="Satoh N."/>
            <person name="Nishiyama T."/>
            <person name="Hasebe M."/>
            <person name="Maruyama T."/>
            <person name="Minagawa J."/>
            <person name="Obokata J."/>
            <person name="Shigenobu S."/>
        </authorList>
    </citation>
    <scope>NUCLEOTIDE SEQUENCE [LARGE SCALE GENOMIC DNA]</scope>
</reference>
<gene>
    <name evidence="2" type="ORF">ElyMa_004765700</name>
</gene>
<protein>
    <submittedName>
        <fullName evidence="2">Uncharacterized protein</fullName>
    </submittedName>
</protein>
<feature type="region of interest" description="Disordered" evidence="1">
    <location>
        <begin position="211"/>
        <end position="241"/>
    </location>
</feature>